<feature type="transmembrane region" description="Helical" evidence="10">
    <location>
        <begin position="202"/>
        <end position="225"/>
    </location>
</feature>
<evidence type="ECO:0000256" key="3">
    <source>
        <dbReference type="ARBA" id="ARBA00022449"/>
    </source>
</evidence>
<gene>
    <name evidence="12" type="ORF">GA0071312_2688</name>
</gene>
<accession>A0ABY0KB53</accession>
<evidence type="ECO:0000256" key="10">
    <source>
        <dbReference type="SAM" id="Phobius"/>
    </source>
</evidence>
<feature type="transmembrane region" description="Helical" evidence="10">
    <location>
        <begin position="44"/>
        <end position="64"/>
    </location>
</feature>
<dbReference type="EMBL" id="FMBM01000002">
    <property type="protein sequence ID" value="SCC81727.1"/>
    <property type="molecule type" value="Genomic_DNA"/>
</dbReference>
<evidence type="ECO:0000313" key="13">
    <source>
        <dbReference type="Proteomes" id="UP000182800"/>
    </source>
</evidence>
<evidence type="ECO:0000256" key="6">
    <source>
        <dbReference type="ARBA" id="ARBA00022692"/>
    </source>
</evidence>
<feature type="transmembrane region" description="Helical" evidence="10">
    <location>
        <begin position="133"/>
        <end position="151"/>
    </location>
</feature>
<keyword evidence="6 10" id="KW-0812">Transmembrane</keyword>
<proteinExistence type="predicted"/>
<feature type="transmembrane region" description="Helical" evidence="10">
    <location>
        <begin position="285"/>
        <end position="304"/>
    </location>
</feature>
<dbReference type="NCBIfam" id="NF003714">
    <property type="entry name" value="PRK05326.1-1"/>
    <property type="match status" value="1"/>
</dbReference>
<evidence type="ECO:0000313" key="12">
    <source>
        <dbReference type="EMBL" id="SCC81727.1"/>
    </source>
</evidence>
<dbReference type="PANTHER" id="PTHR32507:SF7">
    <property type="entry name" value="K(+)_H(+) ANTIPORTER NHAP2"/>
    <property type="match status" value="1"/>
</dbReference>
<comment type="subcellular location">
    <subcellularLocation>
        <location evidence="1">Cell membrane</location>
        <topology evidence="1">Multi-pass membrane protein</topology>
    </subcellularLocation>
</comment>
<feature type="transmembrane region" description="Helical" evidence="10">
    <location>
        <begin position="70"/>
        <end position="88"/>
    </location>
</feature>
<evidence type="ECO:0000256" key="7">
    <source>
        <dbReference type="ARBA" id="ARBA00022989"/>
    </source>
</evidence>
<dbReference type="NCBIfam" id="NF003715">
    <property type="entry name" value="PRK05326.1-2"/>
    <property type="match status" value="1"/>
</dbReference>
<dbReference type="Proteomes" id="UP000182800">
    <property type="component" value="Unassembled WGS sequence"/>
</dbReference>
<dbReference type="InterPro" id="IPR038770">
    <property type="entry name" value="Na+/solute_symporter_sf"/>
</dbReference>
<comment type="caution">
    <text evidence="12">The sequence shown here is derived from an EMBL/GenBank/DDBJ whole genome shotgun (WGS) entry which is preliminary data.</text>
</comment>
<dbReference type="Gene3D" id="1.20.1530.20">
    <property type="match status" value="1"/>
</dbReference>
<evidence type="ECO:0000256" key="9">
    <source>
        <dbReference type="ARBA" id="ARBA00023136"/>
    </source>
</evidence>
<evidence type="ECO:0000256" key="1">
    <source>
        <dbReference type="ARBA" id="ARBA00004651"/>
    </source>
</evidence>
<keyword evidence="5" id="KW-0630">Potassium</keyword>
<keyword evidence="13" id="KW-1185">Reference proteome</keyword>
<protein>
    <submittedName>
        <fullName evidence="12">Potassium/proton antiporter, CPA1 family</fullName>
    </submittedName>
</protein>
<keyword evidence="9 10" id="KW-0472">Membrane</keyword>
<feature type="transmembrane region" description="Helical" evidence="10">
    <location>
        <begin position="310"/>
        <end position="334"/>
    </location>
</feature>
<dbReference type="PANTHER" id="PTHR32507">
    <property type="entry name" value="NA(+)/H(+) ANTIPORTER 1"/>
    <property type="match status" value="1"/>
</dbReference>
<dbReference type="InterPro" id="IPR006037">
    <property type="entry name" value="RCK_C"/>
</dbReference>
<organism evidence="12 13">
    <name type="scientific">Saliniramus fredricksonii</name>
    <dbReference type="NCBI Taxonomy" id="1653334"/>
    <lineage>
        <taxon>Bacteria</taxon>
        <taxon>Pseudomonadati</taxon>
        <taxon>Pseudomonadota</taxon>
        <taxon>Alphaproteobacteria</taxon>
        <taxon>Hyphomicrobiales</taxon>
        <taxon>Salinarimonadaceae</taxon>
        <taxon>Saliniramus</taxon>
    </lineage>
</organism>
<dbReference type="Pfam" id="PF00999">
    <property type="entry name" value="Na_H_Exchanger"/>
    <property type="match status" value="1"/>
</dbReference>
<evidence type="ECO:0000259" key="11">
    <source>
        <dbReference type="PROSITE" id="PS51202"/>
    </source>
</evidence>
<feature type="transmembrane region" description="Helical" evidence="10">
    <location>
        <begin position="237"/>
        <end position="264"/>
    </location>
</feature>
<keyword evidence="7 10" id="KW-1133">Transmembrane helix</keyword>
<keyword evidence="3" id="KW-0050">Antiport</keyword>
<name>A0ABY0KB53_9HYPH</name>
<feature type="domain" description="RCK C-terminal" evidence="11">
    <location>
        <begin position="414"/>
        <end position="492"/>
    </location>
</feature>
<dbReference type="PROSITE" id="PS51202">
    <property type="entry name" value="RCK_C"/>
    <property type="match status" value="1"/>
</dbReference>
<sequence length="623" mass="66723">MSLLIGESTNGEPDDRQHCASARRLVRADRHRIEPPRVALRRPLLLIFLVLGMLAGQDGIGGIVFDDFRATYLIGSAALAIILFDGGLRTRLASFRGVLAPAAMLATFGVLITTLATGAAATLILGLSLVEGLLVGAIVSSTDAAAVFFLMRSKGMKLRRRVNNTIEIESATNDPVAVFLTIALVEVLLVQQTDTSWAIGALLLQQAVIGAALGVLGGMTLVWALNRFTLPHGLHPLLAVSAAILIFSLTSVLGGSGFFAVYLAGLIVGNRPVRAFPTILSFHDAATWLSQIVMFLVLGLLATPSTLVHYALPAILISAFLIVIGRPLAVWLCLTPFGFGKREKNFISWVGLRGAVSIFLAAIPTLTAVPNAEIYFNIAFFVVLISLLVQGWSVGWMATRLGQQSGEAIADPQRLEIDLPGQLELEMVGYPITENSPVLARAVYPSWMRVVMIVRDGEVLTPEAAGPLRAGDYGYFLAPPARVPRLDRLFASGDGGKPPALGMFSFSGDATVADVARLYGLHVPADLKKLSIAEAFDERFEDRVDVGDRIAIEPAFLMATAIRNDEVAAVTVEFEEPDEKPATPTGRMIARLRAWRSRRALARSAALAADQDKSAMGAGAKDR</sequence>
<evidence type="ECO:0000256" key="5">
    <source>
        <dbReference type="ARBA" id="ARBA00022538"/>
    </source>
</evidence>
<keyword evidence="2" id="KW-0813">Transport</keyword>
<feature type="transmembrane region" description="Helical" evidence="10">
    <location>
        <begin position="374"/>
        <end position="394"/>
    </location>
</feature>
<evidence type="ECO:0000256" key="2">
    <source>
        <dbReference type="ARBA" id="ARBA00022448"/>
    </source>
</evidence>
<keyword evidence="4" id="KW-1003">Cell membrane</keyword>
<keyword evidence="5" id="KW-0633">Potassium transport</keyword>
<keyword evidence="8" id="KW-0406">Ion transport</keyword>
<feature type="transmembrane region" description="Helical" evidence="10">
    <location>
        <begin position="100"/>
        <end position="127"/>
    </location>
</feature>
<feature type="transmembrane region" description="Helical" evidence="10">
    <location>
        <begin position="346"/>
        <end position="368"/>
    </location>
</feature>
<evidence type="ECO:0000256" key="4">
    <source>
        <dbReference type="ARBA" id="ARBA00022475"/>
    </source>
</evidence>
<dbReference type="InterPro" id="IPR006153">
    <property type="entry name" value="Cation/H_exchanger_TM"/>
</dbReference>
<dbReference type="NCBIfam" id="NF003716">
    <property type="entry name" value="PRK05326.1-3"/>
    <property type="match status" value="1"/>
</dbReference>
<reference evidence="12 13" key="1">
    <citation type="submission" date="2016-08" db="EMBL/GenBank/DDBJ databases">
        <authorList>
            <person name="Varghese N."/>
            <person name="Submissions Spin"/>
        </authorList>
    </citation>
    <scope>NUCLEOTIDE SEQUENCE [LARGE SCALE GENOMIC DNA]</scope>
    <source>
        <strain evidence="12 13">HL-109</strain>
    </source>
</reference>
<evidence type="ECO:0000256" key="8">
    <source>
        <dbReference type="ARBA" id="ARBA00023065"/>
    </source>
</evidence>